<dbReference type="PANTHER" id="PTHR43445:SF3">
    <property type="entry name" value="UDP-N-ACETYLMURAMATE--L-ALANINE LIGASE"/>
    <property type="match status" value="1"/>
</dbReference>
<dbReference type="GO" id="GO:0005524">
    <property type="term" value="F:ATP binding"/>
    <property type="evidence" value="ECO:0007669"/>
    <property type="project" value="UniProtKB-UniRule"/>
</dbReference>
<dbReference type="NCBIfam" id="TIGR01082">
    <property type="entry name" value="murC"/>
    <property type="match status" value="1"/>
</dbReference>
<dbReference type="HAMAP" id="MF_00046">
    <property type="entry name" value="MurC"/>
    <property type="match status" value="1"/>
</dbReference>
<evidence type="ECO:0000259" key="16">
    <source>
        <dbReference type="Pfam" id="PF02875"/>
    </source>
</evidence>
<feature type="domain" description="Mur ligase N-terminal catalytic" evidence="15">
    <location>
        <begin position="12"/>
        <end position="110"/>
    </location>
</feature>
<organism evidence="18 19">
    <name type="scientific">Acetatifactor muris</name>
    <dbReference type="NCBI Taxonomy" id="879566"/>
    <lineage>
        <taxon>Bacteria</taxon>
        <taxon>Bacillati</taxon>
        <taxon>Bacillota</taxon>
        <taxon>Clostridia</taxon>
        <taxon>Lachnospirales</taxon>
        <taxon>Lachnospiraceae</taxon>
        <taxon>Acetatifactor</taxon>
    </lineage>
</organism>
<dbReference type="PANTHER" id="PTHR43445">
    <property type="entry name" value="UDP-N-ACETYLMURAMATE--L-ALANINE LIGASE-RELATED"/>
    <property type="match status" value="1"/>
</dbReference>
<keyword evidence="6 14" id="KW-0132">Cell division</keyword>
<keyword evidence="19" id="KW-1185">Reference proteome</keyword>
<comment type="catalytic activity">
    <reaction evidence="13 14">
        <text>UDP-N-acetyl-alpha-D-muramate + L-alanine + ATP = UDP-N-acetyl-alpha-D-muramoyl-L-alanine + ADP + phosphate + H(+)</text>
        <dbReference type="Rhea" id="RHEA:23372"/>
        <dbReference type="ChEBI" id="CHEBI:15378"/>
        <dbReference type="ChEBI" id="CHEBI:30616"/>
        <dbReference type="ChEBI" id="CHEBI:43474"/>
        <dbReference type="ChEBI" id="CHEBI:57972"/>
        <dbReference type="ChEBI" id="CHEBI:70757"/>
        <dbReference type="ChEBI" id="CHEBI:83898"/>
        <dbReference type="ChEBI" id="CHEBI:456216"/>
        <dbReference type="EC" id="6.3.2.8"/>
    </reaction>
</comment>
<dbReference type="SUPFAM" id="SSF53623">
    <property type="entry name" value="MurD-like peptide ligases, catalytic domain"/>
    <property type="match status" value="1"/>
</dbReference>
<dbReference type="SUPFAM" id="SSF53244">
    <property type="entry name" value="MurD-like peptide ligases, peptide-binding domain"/>
    <property type="match status" value="1"/>
</dbReference>
<dbReference type="Pfam" id="PF02875">
    <property type="entry name" value="Mur_ligase_C"/>
    <property type="match status" value="1"/>
</dbReference>
<evidence type="ECO:0000313" key="19">
    <source>
        <dbReference type="Proteomes" id="UP000236311"/>
    </source>
</evidence>
<proteinExistence type="inferred from homology"/>
<dbReference type="GO" id="GO:0051301">
    <property type="term" value="P:cell division"/>
    <property type="evidence" value="ECO:0007669"/>
    <property type="project" value="UniProtKB-KW"/>
</dbReference>
<dbReference type="InterPro" id="IPR013221">
    <property type="entry name" value="Mur_ligase_cen"/>
</dbReference>
<keyword evidence="12 14" id="KW-0961">Cell wall biogenesis/degradation</keyword>
<dbReference type="Gene3D" id="3.90.190.20">
    <property type="entry name" value="Mur ligase, C-terminal domain"/>
    <property type="match status" value="1"/>
</dbReference>
<keyword evidence="7 14" id="KW-0547">Nucleotide-binding</keyword>
<dbReference type="SUPFAM" id="SSF51984">
    <property type="entry name" value="MurCD N-terminal domain"/>
    <property type="match status" value="1"/>
</dbReference>
<dbReference type="OrthoDB" id="9804126at2"/>
<feature type="domain" description="Mur ligase central" evidence="17">
    <location>
        <begin position="116"/>
        <end position="296"/>
    </location>
</feature>
<reference evidence="18 19" key="1">
    <citation type="submission" date="2018-01" db="EMBL/GenBank/DDBJ databases">
        <authorList>
            <person name="Gaut B.S."/>
            <person name="Morton B.R."/>
            <person name="Clegg M.T."/>
            <person name="Duvall M.R."/>
        </authorList>
    </citation>
    <scope>NUCLEOTIDE SEQUENCE [LARGE SCALE GENOMIC DNA]</scope>
    <source>
        <strain evidence="18">GP69</strain>
    </source>
</reference>
<dbReference type="InterPro" id="IPR050061">
    <property type="entry name" value="MurCDEF_pg_biosynth"/>
</dbReference>
<dbReference type="UniPathway" id="UPA00219"/>
<evidence type="ECO:0000259" key="15">
    <source>
        <dbReference type="Pfam" id="PF01225"/>
    </source>
</evidence>
<gene>
    <name evidence="14 18" type="primary">murC</name>
    <name evidence="18" type="ORF">AMURIS_02125</name>
</gene>
<dbReference type="EC" id="6.3.2.8" evidence="3 14"/>
<evidence type="ECO:0000256" key="4">
    <source>
        <dbReference type="ARBA" id="ARBA00022490"/>
    </source>
</evidence>
<name>A0A2K4ZG16_9FIRM</name>
<evidence type="ECO:0000256" key="2">
    <source>
        <dbReference type="ARBA" id="ARBA00004752"/>
    </source>
</evidence>
<dbReference type="RefSeq" id="WP_103239500.1">
    <property type="nucleotide sequence ID" value="NZ_CANRXC010000083.1"/>
</dbReference>
<dbReference type="Pfam" id="PF01225">
    <property type="entry name" value="Mur_ligase"/>
    <property type="match status" value="1"/>
</dbReference>
<dbReference type="Pfam" id="PF08245">
    <property type="entry name" value="Mur_ligase_M"/>
    <property type="match status" value="1"/>
</dbReference>
<dbReference type="Proteomes" id="UP000236311">
    <property type="component" value="Unassembled WGS sequence"/>
</dbReference>
<dbReference type="EMBL" id="OFSM01000009">
    <property type="protein sequence ID" value="SOY29410.1"/>
    <property type="molecule type" value="Genomic_DNA"/>
</dbReference>
<dbReference type="GO" id="GO:0071555">
    <property type="term" value="P:cell wall organization"/>
    <property type="evidence" value="ECO:0007669"/>
    <property type="project" value="UniProtKB-KW"/>
</dbReference>
<dbReference type="Gene3D" id="3.40.1190.10">
    <property type="entry name" value="Mur-like, catalytic domain"/>
    <property type="match status" value="1"/>
</dbReference>
<evidence type="ECO:0000256" key="1">
    <source>
        <dbReference type="ARBA" id="ARBA00004496"/>
    </source>
</evidence>
<evidence type="ECO:0000256" key="9">
    <source>
        <dbReference type="ARBA" id="ARBA00022960"/>
    </source>
</evidence>
<feature type="domain" description="Mur ligase C-terminal" evidence="16">
    <location>
        <begin position="318"/>
        <end position="447"/>
    </location>
</feature>
<dbReference type="Gene3D" id="3.40.50.720">
    <property type="entry name" value="NAD(P)-binding Rossmann-like Domain"/>
    <property type="match status" value="1"/>
</dbReference>
<evidence type="ECO:0000256" key="14">
    <source>
        <dbReference type="HAMAP-Rule" id="MF_00046"/>
    </source>
</evidence>
<evidence type="ECO:0000256" key="7">
    <source>
        <dbReference type="ARBA" id="ARBA00022741"/>
    </source>
</evidence>
<keyword evidence="4 14" id="KW-0963">Cytoplasm</keyword>
<comment type="similarity">
    <text evidence="14">Belongs to the MurCDEF family.</text>
</comment>
<dbReference type="InterPro" id="IPR000713">
    <property type="entry name" value="Mur_ligase_N"/>
</dbReference>
<dbReference type="GO" id="GO:0005737">
    <property type="term" value="C:cytoplasm"/>
    <property type="evidence" value="ECO:0007669"/>
    <property type="project" value="UniProtKB-SubCell"/>
</dbReference>
<comment type="function">
    <text evidence="14">Cell wall formation.</text>
</comment>
<dbReference type="AlphaFoldDB" id="A0A2K4ZG16"/>
<evidence type="ECO:0000256" key="10">
    <source>
        <dbReference type="ARBA" id="ARBA00022984"/>
    </source>
</evidence>
<evidence type="ECO:0000313" key="18">
    <source>
        <dbReference type="EMBL" id="SOY29410.1"/>
    </source>
</evidence>
<evidence type="ECO:0000256" key="12">
    <source>
        <dbReference type="ARBA" id="ARBA00023316"/>
    </source>
</evidence>
<accession>A0A2K4ZG16</accession>
<dbReference type="GO" id="GO:0009252">
    <property type="term" value="P:peptidoglycan biosynthetic process"/>
    <property type="evidence" value="ECO:0007669"/>
    <property type="project" value="UniProtKB-UniRule"/>
</dbReference>
<evidence type="ECO:0000256" key="8">
    <source>
        <dbReference type="ARBA" id="ARBA00022840"/>
    </source>
</evidence>
<evidence type="ECO:0000256" key="11">
    <source>
        <dbReference type="ARBA" id="ARBA00023306"/>
    </source>
</evidence>
<feature type="binding site" evidence="14">
    <location>
        <begin position="118"/>
        <end position="124"/>
    </location>
    <ligand>
        <name>ATP</name>
        <dbReference type="ChEBI" id="CHEBI:30616"/>
    </ligand>
</feature>
<comment type="pathway">
    <text evidence="2 14">Cell wall biogenesis; peptidoglycan biosynthesis.</text>
</comment>
<evidence type="ECO:0000256" key="6">
    <source>
        <dbReference type="ARBA" id="ARBA00022618"/>
    </source>
</evidence>
<evidence type="ECO:0000256" key="13">
    <source>
        <dbReference type="ARBA" id="ARBA00047833"/>
    </source>
</evidence>
<keyword evidence="9 14" id="KW-0133">Cell shape</keyword>
<evidence type="ECO:0000256" key="3">
    <source>
        <dbReference type="ARBA" id="ARBA00012211"/>
    </source>
</evidence>
<dbReference type="InterPro" id="IPR036615">
    <property type="entry name" value="Mur_ligase_C_dom_sf"/>
</dbReference>
<dbReference type="InterPro" id="IPR036565">
    <property type="entry name" value="Mur-like_cat_sf"/>
</dbReference>
<protein>
    <recommendedName>
        <fullName evidence="3 14">UDP-N-acetylmuramate--L-alanine ligase</fullName>
        <ecNumber evidence="3 14">6.3.2.8</ecNumber>
    </recommendedName>
    <alternativeName>
        <fullName evidence="14">UDP-N-acetylmuramoyl-L-alanine synthetase</fullName>
    </alternativeName>
</protein>
<dbReference type="GO" id="GO:0008763">
    <property type="term" value="F:UDP-N-acetylmuramate-L-alanine ligase activity"/>
    <property type="evidence" value="ECO:0007669"/>
    <property type="project" value="UniProtKB-UniRule"/>
</dbReference>
<sequence>MYKLDFTHPVSVYFVGIGGVSMCGLAELLADAGFQVSGSDRSPSALTDMLESKGITVFYGQRAENITDSIDCVVFTSAIHPDNPEYIAAHEKKLPCLTRGQLMGQIMKNYHTPIAVSGTHGKTTTTSMVSEILLAADTDPTLSIGGILKDIGGNMRIGKSGYFVTEACEYTNSFLDFSPKIGIILNIEEDHLDFFKDLADIRSSFRKFAGLLPGDGCLIVNGTIENVQEITDNLACRVITFGMDANSDYYPTDIRYDEAGHSEFILHDSRGRERNFALQVPGEHNISNAMAAIALADLLSIDSTVTAEALRRYSGTDRRFEYKGTIGGVTVIDDYAHHPTEITMTLRAAANHKHNRLWCVFQPHTYSRTKAFLKEFAQALTLADKVVLADIYAARETDTLGISSETLQHEIQALGKECYYFPTFDEIEIFLLENCINGDMLITMGAGDVVKIGESLLGK</sequence>
<evidence type="ECO:0000259" key="17">
    <source>
        <dbReference type="Pfam" id="PF08245"/>
    </source>
</evidence>
<dbReference type="GO" id="GO:0008360">
    <property type="term" value="P:regulation of cell shape"/>
    <property type="evidence" value="ECO:0007669"/>
    <property type="project" value="UniProtKB-KW"/>
</dbReference>
<keyword evidence="10 14" id="KW-0573">Peptidoglycan synthesis</keyword>
<evidence type="ECO:0000256" key="5">
    <source>
        <dbReference type="ARBA" id="ARBA00022598"/>
    </source>
</evidence>
<dbReference type="InterPro" id="IPR004101">
    <property type="entry name" value="Mur_ligase_C"/>
</dbReference>
<keyword evidence="8 14" id="KW-0067">ATP-binding</keyword>
<comment type="subcellular location">
    <subcellularLocation>
        <location evidence="1 14">Cytoplasm</location>
    </subcellularLocation>
</comment>
<keyword evidence="11 14" id="KW-0131">Cell cycle</keyword>
<keyword evidence="5 14" id="KW-0436">Ligase</keyword>
<dbReference type="InterPro" id="IPR005758">
    <property type="entry name" value="UDP-N-AcMur_Ala_ligase_MurC"/>
</dbReference>